<evidence type="ECO:0008006" key="4">
    <source>
        <dbReference type="Google" id="ProtNLM"/>
    </source>
</evidence>
<feature type="region of interest" description="Disordered" evidence="1">
    <location>
        <begin position="1"/>
        <end position="36"/>
    </location>
</feature>
<sequence>MTITSTAATSRPTPGSVTGATVPVPTTGPASETDQRSVCVVIPMPNDPPWELFDEVPAHIPIIVSDDSNGQLAPPPRENVWYFDSAAQQAYTGEHFAAMPHRSAASRNVGHYIAYREGFDVIVALDYDCGTRPGWLAEHLRALGTATGAPALQPGLERGWVNSIDQVFGGLPADGPNAGQGAGSPVYARGYPYELRTPELSRTTATTVSGEVKLNMGVWDGILDLNGIDKLFGGEPGDPGLAAGPNQVALGNLPLCGMNTAFAAELTPAYFFLPDVWVDGWQLSRHDDIWGGYIVKRLMDLRGDLLSFGGPVVQHTKQTRLERVVVLEQWMHLMSMPFYDLVEEALTDVESGEYLDMYAAFVDGYHRALSRSTQPAHYRAVFAELGDWMARWSRAFR</sequence>
<dbReference type="SUPFAM" id="SSF53448">
    <property type="entry name" value="Nucleotide-diphospho-sugar transferases"/>
    <property type="match status" value="1"/>
</dbReference>
<accession>A0A938YFW3</accession>
<feature type="compositionally biased region" description="Polar residues" evidence="1">
    <location>
        <begin position="1"/>
        <end position="11"/>
    </location>
</feature>
<evidence type="ECO:0000313" key="2">
    <source>
        <dbReference type="EMBL" id="MBM9469144.1"/>
    </source>
</evidence>
<comment type="caution">
    <text evidence="2">The sequence shown here is derived from an EMBL/GenBank/DDBJ whole genome shotgun (WGS) entry which is preliminary data.</text>
</comment>
<gene>
    <name evidence="2" type="ORF">JL106_17795</name>
</gene>
<dbReference type="EMBL" id="JAERWK010000023">
    <property type="protein sequence ID" value="MBM9469144.1"/>
    <property type="molecule type" value="Genomic_DNA"/>
</dbReference>
<keyword evidence="3" id="KW-1185">Reference proteome</keyword>
<protein>
    <recommendedName>
        <fullName evidence="4">Glycosyltransferase</fullName>
    </recommendedName>
</protein>
<evidence type="ECO:0000313" key="3">
    <source>
        <dbReference type="Proteomes" id="UP000663792"/>
    </source>
</evidence>
<evidence type="ECO:0000256" key="1">
    <source>
        <dbReference type="SAM" id="MobiDB-lite"/>
    </source>
</evidence>
<proteinExistence type="predicted"/>
<organism evidence="2 3">
    <name type="scientific">Nakamurella leprariae</name>
    <dbReference type="NCBI Taxonomy" id="2803911"/>
    <lineage>
        <taxon>Bacteria</taxon>
        <taxon>Bacillati</taxon>
        <taxon>Actinomycetota</taxon>
        <taxon>Actinomycetes</taxon>
        <taxon>Nakamurellales</taxon>
        <taxon>Nakamurellaceae</taxon>
        <taxon>Nakamurella</taxon>
    </lineage>
</organism>
<feature type="compositionally biased region" description="Low complexity" evidence="1">
    <location>
        <begin position="12"/>
        <end position="31"/>
    </location>
</feature>
<dbReference type="InterPro" id="IPR029044">
    <property type="entry name" value="Nucleotide-diphossugar_trans"/>
</dbReference>
<dbReference type="AlphaFoldDB" id="A0A938YFW3"/>
<reference evidence="2" key="1">
    <citation type="submission" date="2021-01" db="EMBL/GenBank/DDBJ databases">
        <title>YIM 132084 draft genome.</title>
        <authorList>
            <person name="An D."/>
        </authorList>
    </citation>
    <scope>NUCLEOTIDE SEQUENCE</scope>
    <source>
        <strain evidence="2">YIM 132084</strain>
    </source>
</reference>
<dbReference type="RefSeq" id="WP_205262102.1">
    <property type="nucleotide sequence ID" value="NZ_JAERWK010000023.1"/>
</dbReference>
<name>A0A938YFW3_9ACTN</name>
<dbReference type="Proteomes" id="UP000663792">
    <property type="component" value="Unassembled WGS sequence"/>
</dbReference>